<proteinExistence type="predicted"/>
<dbReference type="InterPro" id="IPR054189">
    <property type="entry name" value="DUF6894"/>
</dbReference>
<evidence type="ECO:0000313" key="3">
    <source>
        <dbReference type="Proteomes" id="UP000680805"/>
    </source>
</evidence>
<reference evidence="2" key="1">
    <citation type="submission" date="2021-06" db="EMBL/GenBank/DDBJ databases">
        <title>Bradyrhizobium sp. S2-11-2 Genome sequencing.</title>
        <authorList>
            <person name="Jin L."/>
        </authorList>
    </citation>
    <scope>NUCLEOTIDE SEQUENCE</scope>
    <source>
        <strain evidence="2">S2-11-2</strain>
    </source>
</reference>
<protein>
    <recommendedName>
        <fullName evidence="1">DUF6894 domain-containing protein</fullName>
    </recommendedName>
</protein>
<dbReference type="RefSeq" id="WP_215616028.1">
    <property type="nucleotide sequence ID" value="NZ_CP076135.1"/>
</dbReference>
<accession>A0A975RV65</accession>
<feature type="domain" description="DUF6894" evidence="1">
    <location>
        <begin position="5"/>
        <end position="70"/>
    </location>
</feature>
<dbReference type="AlphaFoldDB" id="A0A975RV65"/>
<evidence type="ECO:0000259" key="1">
    <source>
        <dbReference type="Pfam" id="PF21834"/>
    </source>
</evidence>
<name>A0A975RV65_9BRAD</name>
<organism evidence="2 3">
    <name type="scientific">Bradyrhizobium sediminis</name>
    <dbReference type="NCBI Taxonomy" id="2840469"/>
    <lineage>
        <taxon>Bacteria</taxon>
        <taxon>Pseudomonadati</taxon>
        <taxon>Pseudomonadota</taxon>
        <taxon>Alphaproteobacteria</taxon>
        <taxon>Hyphomicrobiales</taxon>
        <taxon>Nitrobacteraceae</taxon>
        <taxon>Bradyrhizobium</taxon>
    </lineage>
</organism>
<dbReference type="Pfam" id="PF21834">
    <property type="entry name" value="DUF6894"/>
    <property type="match status" value="1"/>
</dbReference>
<dbReference type="EMBL" id="CP076135">
    <property type="protein sequence ID" value="QWG20566.1"/>
    <property type="molecule type" value="Genomic_DNA"/>
</dbReference>
<gene>
    <name evidence="2" type="ORF">KMZ68_12415</name>
</gene>
<sequence>MAQVYFHCSNTERALIDQCGASIDDLAEARERAALIVRSLITTPTTEDWRGWVLHVSDDLGDEIFSVPFASVLGKPH</sequence>
<evidence type="ECO:0000313" key="2">
    <source>
        <dbReference type="EMBL" id="QWG20566.1"/>
    </source>
</evidence>
<dbReference type="Proteomes" id="UP000680805">
    <property type="component" value="Chromosome"/>
</dbReference>
<dbReference type="KEGG" id="bsei:KMZ68_12415"/>